<gene>
    <name evidence="11" type="ORF">LAZ67_4003049</name>
</gene>
<dbReference type="PANTHER" id="PTHR37984">
    <property type="entry name" value="PROTEIN CBG26694"/>
    <property type="match status" value="1"/>
</dbReference>
<evidence type="ECO:0000313" key="12">
    <source>
        <dbReference type="Proteomes" id="UP001235939"/>
    </source>
</evidence>
<organism evidence="11 12">
    <name type="scientific">Cordylochernes scorpioides</name>
    <dbReference type="NCBI Taxonomy" id="51811"/>
    <lineage>
        <taxon>Eukaryota</taxon>
        <taxon>Metazoa</taxon>
        <taxon>Ecdysozoa</taxon>
        <taxon>Arthropoda</taxon>
        <taxon>Chelicerata</taxon>
        <taxon>Arachnida</taxon>
        <taxon>Pseudoscorpiones</taxon>
        <taxon>Cheliferoidea</taxon>
        <taxon>Chernetidae</taxon>
        <taxon>Cordylochernes</taxon>
    </lineage>
</organism>
<dbReference type="SUPFAM" id="SSF56672">
    <property type="entry name" value="DNA/RNA polymerases"/>
    <property type="match status" value="1"/>
</dbReference>
<dbReference type="Pfam" id="PF17921">
    <property type="entry name" value="Integrase_H2C2"/>
    <property type="match status" value="1"/>
</dbReference>
<dbReference type="Gene3D" id="3.30.420.10">
    <property type="entry name" value="Ribonuclease H-like superfamily/Ribonuclease H"/>
    <property type="match status" value="1"/>
</dbReference>
<feature type="domain" description="Integrase zinc-binding" evidence="10">
    <location>
        <begin position="195"/>
        <end position="251"/>
    </location>
</feature>
<dbReference type="InterPro" id="IPR041373">
    <property type="entry name" value="RT_RNaseH"/>
</dbReference>
<dbReference type="Proteomes" id="UP001235939">
    <property type="component" value="Chromosome 04"/>
</dbReference>
<evidence type="ECO:0000256" key="8">
    <source>
        <dbReference type="SAM" id="MobiDB-lite"/>
    </source>
</evidence>
<keyword evidence="6" id="KW-0378">Hydrolase</keyword>
<feature type="compositionally biased region" description="Polar residues" evidence="8">
    <location>
        <begin position="504"/>
        <end position="528"/>
    </location>
</feature>
<evidence type="ECO:0000256" key="7">
    <source>
        <dbReference type="ARBA" id="ARBA00022918"/>
    </source>
</evidence>
<evidence type="ECO:0000256" key="3">
    <source>
        <dbReference type="ARBA" id="ARBA00022695"/>
    </source>
</evidence>
<dbReference type="InterPro" id="IPR036397">
    <property type="entry name" value="RNaseH_sf"/>
</dbReference>
<dbReference type="InterPro" id="IPR043502">
    <property type="entry name" value="DNA/RNA_pol_sf"/>
</dbReference>
<feature type="domain" description="Reverse transcriptase RNase H-like" evidence="9">
    <location>
        <begin position="26"/>
        <end position="130"/>
    </location>
</feature>
<evidence type="ECO:0000313" key="11">
    <source>
        <dbReference type="EMBL" id="UYV66839.1"/>
    </source>
</evidence>
<keyword evidence="7" id="KW-0695">RNA-directed DNA polymerase</keyword>
<dbReference type="InterPro" id="IPR041588">
    <property type="entry name" value="Integrase_H2C2"/>
</dbReference>
<dbReference type="Pfam" id="PF17917">
    <property type="entry name" value="RT_RNaseH"/>
    <property type="match status" value="1"/>
</dbReference>
<dbReference type="EMBL" id="CP092866">
    <property type="protein sequence ID" value="UYV66839.1"/>
    <property type="molecule type" value="Genomic_DNA"/>
</dbReference>
<dbReference type="PANTHER" id="PTHR37984:SF5">
    <property type="entry name" value="PROTEIN NYNRIN-LIKE"/>
    <property type="match status" value="1"/>
</dbReference>
<name>A0ABY6KDB9_9ARAC</name>
<dbReference type="CDD" id="cd09274">
    <property type="entry name" value="RNase_HI_RT_Ty3"/>
    <property type="match status" value="1"/>
</dbReference>
<evidence type="ECO:0000259" key="9">
    <source>
        <dbReference type="Pfam" id="PF17917"/>
    </source>
</evidence>
<evidence type="ECO:0000256" key="2">
    <source>
        <dbReference type="ARBA" id="ARBA00022679"/>
    </source>
</evidence>
<keyword evidence="12" id="KW-1185">Reference proteome</keyword>
<sequence length="550" mass="63702">MGAKHEQAFQTLTNSLISQPVLYIYDPSKPCHLFTDASNLGVAGVLKQPDEQGILHPIGYFSRKLHPYEQNYTASEIETLAIINSVQRFHTYLHNIHFTLHTDHLPLKWIKNVKNPQGRLFRWSLILSQYSFDIKHIKELNNIEADMLSRASVSFYLTYNELKEHQSTEQISSAKIKIQNGLHIITKKGFNRAYVPQTLRQKLLSKVHTKHGHIGTTQMTKIISPHYYWPHMTRDIANYTKHCETCQFNKSSDNRIVYGPLQQMPIATHPNHIFSLDTLGGLHNYGTTRHSIHMIYGKQPQYIEHDTETHTPIEKARKLPIERILKSHEHSKQLYDIKHPEPIFKEGDQHYCKKMSYMAFVIWEYYLKEICKLGIIDMDDAVSSTQGRFSTEDEHGPGRPVESVTQENIDKIHDLVMLDRRMTVRQIEETLGISKTTVDRIMREHLGLRKLSARWVPKLLTPDKKAVRRKLSPDDLALFEANPEEFVNIFVTMDETWAHHFTPESKQQSMQWRHSGSPSPQESQDSSISREGYGVCLLGFRGCTSSRLSE</sequence>
<keyword evidence="2" id="KW-0808">Transferase</keyword>
<keyword evidence="5" id="KW-0255">Endonuclease</keyword>
<feature type="region of interest" description="Disordered" evidence="8">
    <location>
        <begin position="503"/>
        <end position="528"/>
    </location>
</feature>
<evidence type="ECO:0000256" key="5">
    <source>
        <dbReference type="ARBA" id="ARBA00022759"/>
    </source>
</evidence>
<dbReference type="InterPro" id="IPR050951">
    <property type="entry name" value="Retrovirus_Pol_polyprotein"/>
</dbReference>
<reference evidence="11 12" key="1">
    <citation type="submission" date="2022-01" db="EMBL/GenBank/DDBJ databases">
        <title>A chromosomal length assembly of Cordylochernes scorpioides.</title>
        <authorList>
            <person name="Zeh D."/>
            <person name="Zeh J."/>
        </authorList>
    </citation>
    <scope>NUCLEOTIDE SEQUENCE [LARGE SCALE GENOMIC DNA]</scope>
    <source>
        <strain evidence="11">IN4F17</strain>
        <tissue evidence="11">Whole Body</tissue>
    </source>
</reference>
<proteinExistence type="predicted"/>
<evidence type="ECO:0000256" key="6">
    <source>
        <dbReference type="ARBA" id="ARBA00022801"/>
    </source>
</evidence>
<keyword evidence="3" id="KW-0548">Nucleotidyltransferase</keyword>
<accession>A0ABY6KDB9</accession>
<evidence type="ECO:0000256" key="4">
    <source>
        <dbReference type="ARBA" id="ARBA00022722"/>
    </source>
</evidence>
<evidence type="ECO:0000256" key="1">
    <source>
        <dbReference type="ARBA" id="ARBA00012493"/>
    </source>
</evidence>
<protein>
    <recommendedName>
        <fullName evidence="1">RNA-directed DNA polymerase</fullName>
        <ecNumber evidence="1">2.7.7.49</ecNumber>
    </recommendedName>
</protein>
<dbReference type="EC" id="2.7.7.49" evidence="1"/>
<dbReference type="Gene3D" id="1.10.340.70">
    <property type="match status" value="1"/>
</dbReference>
<evidence type="ECO:0000259" key="10">
    <source>
        <dbReference type="Pfam" id="PF17921"/>
    </source>
</evidence>
<dbReference type="Gene3D" id="3.10.20.370">
    <property type="match status" value="1"/>
</dbReference>
<keyword evidence="4" id="KW-0540">Nuclease</keyword>